<accession>A0A6A4X7F7</accession>
<feature type="signal peptide" evidence="3">
    <location>
        <begin position="1"/>
        <end position="24"/>
    </location>
</feature>
<evidence type="ECO:0000259" key="4">
    <source>
        <dbReference type="Pfam" id="PF01055"/>
    </source>
</evidence>
<keyword evidence="7" id="KW-1185">Reference proteome</keyword>
<sequence>MREALLYFQSPLLVPLALLVLVWGQPPVDAVLPPSFRIEQTSDSFRLLLQDDLLLIDHGPGHEAVVLGTGTTTFKETTGNFIINDTITERLPLSSFSVSAESESAATVTLWSSTDAESTVTLRFSTSADSVLIGGGAARPERFDRLWLRLHAELDETVFGGGEQYTFFNLRGRDYPVWTREQGILRDPDNPLTDIISLDGGAGGDYHTTYWPEASFLSSRGYYFRSVTHEYGALQFSSEERHELYTQSAGALDVRVAAGSPLQLVQWANTGRQLLPDWASEGVILGLEGGTEFMMQRYQQARDAGIKVAGIWIQDWSGIVNTAFGERVFWNWRWNETHYPGLDTVIQTLKADGVRLLAYINPYLNIDGDIYQNNRDKGYFLTDASGAEYVQDFGGFSCVTVDLLSEPASAWYEQLIRTNMLDLGISGWMADFAEYVPVDAVSAGAAALSSPAALHNTFPALWGRANRRAVTAAGKEDDTLFFVRSGNTEQAQHAAMTWSGDQNVDWTTTDGLVTTVVSALSLAIAGCGLNHFDIGGYTTQRPFFVRSEELLLRSAEYAVFTPVMRTHEGNRPDANVQWYSNEHILAAFARLSRQFAALAPYTRAALSEYGESHTPLQRPTFLHYPNELSGYTNLTGYQYLYGSDLLVAPVYEEGAHSRRLRLPEDSWVHLWTGEPWQGSQEVTVDAALGQPPVFYRADSAWSELFKQISQITE</sequence>
<dbReference type="PANTHER" id="PTHR46959:SF2">
    <property type="entry name" value="SULFOQUINOVOSIDASE"/>
    <property type="match status" value="1"/>
</dbReference>
<organism evidence="6 7">
    <name type="scientific">Amphibalanus amphitrite</name>
    <name type="common">Striped barnacle</name>
    <name type="synonym">Balanus amphitrite</name>
    <dbReference type="NCBI Taxonomy" id="1232801"/>
    <lineage>
        <taxon>Eukaryota</taxon>
        <taxon>Metazoa</taxon>
        <taxon>Ecdysozoa</taxon>
        <taxon>Arthropoda</taxon>
        <taxon>Crustacea</taxon>
        <taxon>Multicrustacea</taxon>
        <taxon>Cirripedia</taxon>
        <taxon>Thoracica</taxon>
        <taxon>Thoracicalcarea</taxon>
        <taxon>Balanomorpha</taxon>
        <taxon>Balanoidea</taxon>
        <taxon>Balanidae</taxon>
        <taxon>Amphibalaninae</taxon>
        <taxon>Amphibalanus</taxon>
    </lineage>
</organism>
<evidence type="ECO:0000313" key="6">
    <source>
        <dbReference type="EMBL" id="KAF0310262.1"/>
    </source>
</evidence>
<dbReference type="GO" id="GO:0090599">
    <property type="term" value="F:alpha-glucosidase activity"/>
    <property type="evidence" value="ECO:0007669"/>
    <property type="project" value="UniProtKB-ARBA"/>
</dbReference>
<dbReference type="Pfam" id="PF21365">
    <property type="entry name" value="Glyco_hydro_31_3rd"/>
    <property type="match status" value="1"/>
</dbReference>
<dbReference type="InterPro" id="IPR052990">
    <property type="entry name" value="Sulfoquinovosidase_GH31"/>
</dbReference>
<dbReference type="InterPro" id="IPR000322">
    <property type="entry name" value="Glyco_hydro_31_TIM"/>
</dbReference>
<dbReference type="CDD" id="cd14752">
    <property type="entry name" value="GH31_N"/>
    <property type="match status" value="1"/>
</dbReference>
<keyword evidence="2" id="KW-0378">Hydrolase</keyword>
<dbReference type="Gene3D" id="3.20.20.80">
    <property type="entry name" value="Glycosidases"/>
    <property type="match status" value="1"/>
</dbReference>
<feature type="domain" description="Glycoside hydrolase family 31 TIM barrel" evidence="4">
    <location>
        <begin position="295"/>
        <end position="601"/>
    </location>
</feature>
<dbReference type="Proteomes" id="UP000440578">
    <property type="component" value="Unassembled WGS sequence"/>
</dbReference>
<dbReference type="Gene3D" id="2.60.40.1180">
    <property type="entry name" value="Golgi alpha-mannosidase II"/>
    <property type="match status" value="1"/>
</dbReference>
<dbReference type="OrthoDB" id="1334205at2759"/>
<name>A0A6A4X7F7_AMPAM</name>
<dbReference type="InterPro" id="IPR017853">
    <property type="entry name" value="GH"/>
</dbReference>
<dbReference type="GO" id="GO:0030246">
    <property type="term" value="F:carbohydrate binding"/>
    <property type="evidence" value="ECO:0007669"/>
    <property type="project" value="InterPro"/>
</dbReference>
<comment type="caution">
    <text evidence="6">The sequence shown here is derived from an EMBL/GenBank/DDBJ whole genome shotgun (WGS) entry which is preliminary data.</text>
</comment>
<evidence type="ECO:0000256" key="3">
    <source>
        <dbReference type="SAM" id="SignalP"/>
    </source>
</evidence>
<feature type="domain" description="Glycosyl hydrolase family 31 C-terminal" evidence="5">
    <location>
        <begin position="614"/>
        <end position="699"/>
    </location>
</feature>
<dbReference type="InterPro" id="IPR048395">
    <property type="entry name" value="Glyco_hydro_31_C"/>
</dbReference>
<evidence type="ECO:0000313" key="7">
    <source>
        <dbReference type="Proteomes" id="UP000440578"/>
    </source>
</evidence>
<dbReference type="Gene3D" id="2.60.40.1760">
    <property type="entry name" value="glycosyl hydrolase (family 31)"/>
    <property type="match status" value="1"/>
</dbReference>
<keyword evidence="3" id="KW-0732">Signal</keyword>
<protein>
    <submittedName>
        <fullName evidence="6">Sulfoquinovosidase</fullName>
    </submittedName>
</protein>
<keyword evidence="2" id="KW-0326">Glycosidase</keyword>
<dbReference type="SUPFAM" id="SSF51011">
    <property type="entry name" value="Glycosyl hydrolase domain"/>
    <property type="match status" value="1"/>
</dbReference>
<reference evidence="6 7" key="1">
    <citation type="submission" date="2019-07" db="EMBL/GenBank/DDBJ databases">
        <title>Draft genome assembly of a fouling barnacle, Amphibalanus amphitrite (Darwin, 1854): The first reference genome for Thecostraca.</title>
        <authorList>
            <person name="Kim W."/>
        </authorList>
    </citation>
    <scope>NUCLEOTIDE SEQUENCE [LARGE SCALE GENOMIC DNA]</scope>
    <source>
        <strain evidence="6">SNU_AA5</strain>
        <tissue evidence="6">Soma without cirri and trophi</tissue>
    </source>
</reference>
<dbReference type="EMBL" id="VIIS01000328">
    <property type="protein sequence ID" value="KAF0310262.1"/>
    <property type="molecule type" value="Genomic_DNA"/>
</dbReference>
<evidence type="ECO:0000256" key="1">
    <source>
        <dbReference type="ARBA" id="ARBA00007806"/>
    </source>
</evidence>
<dbReference type="PANTHER" id="PTHR46959">
    <property type="entry name" value="SULFOQUINOVOSIDASE"/>
    <property type="match status" value="1"/>
</dbReference>
<evidence type="ECO:0000259" key="5">
    <source>
        <dbReference type="Pfam" id="PF21365"/>
    </source>
</evidence>
<dbReference type="Pfam" id="PF01055">
    <property type="entry name" value="Glyco_hydro_31_2nd"/>
    <property type="match status" value="1"/>
</dbReference>
<dbReference type="InterPro" id="IPR013780">
    <property type="entry name" value="Glyco_hydro_b"/>
</dbReference>
<dbReference type="AlphaFoldDB" id="A0A6A4X7F7"/>
<dbReference type="SUPFAM" id="SSF74650">
    <property type="entry name" value="Galactose mutarotase-like"/>
    <property type="match status" value="1"/>
</dbReference>
<gene>
    <name evidence="6" type="primary">yihQ_0</name>
    <name evidence="6" type="ORF">FJT64_018699</name>
</gene>
<dbReference type="SUPFAM" id="SSF51445">
    <property type="entry name" value="(Trans)glycosidases"/>
    <property type="match status" value="1"/>
</dbReference>
<feature type="chain" id="PRO_5025598559" evidence="3">
    <location>
        <begin position="25"/>
        <end position="713"/>
    </location>
</feature>
<dbReference type="NCBIfam" id="NF007746">
    <property type="entry name" value="PRK10426.1"/>
    <property type="match status" value="1"/>
</dbReference>
<comment type="similarity">
    <text evidence="1 2">Belongs to the glycosyl hydrolase 31 family.</text>
</comment>
<evidence type="ECO:0000256" key="2">
    <source>
        <dbReference type="RuleBase" id="RU361185"/>
    </source>
</evidence>
<dbReference type="GO" id="GO:0005975">
    <property type="term" value="P:carbohydrate metabolic process"/>
    <property type="evidence" value="ECO:0007669"/>
    <property type="project" value="InterPro"/>
</dbReference>
<dbReference type="InterPro" id="IPR011013">
    <property type="entry name" value="Gal_mutarotase_sf_dom"/>
</dbReference>
<proteinExistence type="inferred from homology"/>